<dbReference type="Proteomes" id="UP000563151">
    <property type="component" value="Unassembled WGS sequence"/>
</dbReference>
<name>A0A923EBF0_CLOTT</name>
<dbReference type="AlphaFoldDB" id="A0A923EBF0"/>
<accession>A0A923EBF0</accession>
<sequence length="254" mass="29215">MKYTRYDLRRRKNNFYFFLIVLIILLASLLLGSLFSKIFMKNLSKNIPSDSKEVVYEEKNPSKDRIANKSESNNNAKTNDLKGTVYSKGKTVSYVAIQGGVFENEKYASETLGKLKQVGNPFTIKEGKLKRVFLGIYEEKESLNIIKILDSKKIANSKMILSIKCNDLCDVEIVEIINAYIKILNKLSEKNVKSIQTKEIKSWCASLKEVDKNSKNIKVLNELKNKINKLPDNISKDKTSENYIFIYNFLKKLN</sequence>
<protein>
    <recommendedName>
        <fullName evidence="5">SPOR domain-containing protein</fullName>
    </recommendedName>
</protein>
<gene>
    <name evidence="3" type="ORF">HGG79_05905</name>
</gene>
<feature type="region of interest" description="Disordered" evidence="1">
    <location>
        <begin position="62"/>
        <end position="81"/>
    </location>
</feature>
<feature type="transmembrane region" description="Helical" evidence="2">
    <location>
        <begin position="15"/>
        <end position="35"/>
    </location>
</feature>
<feature type="compositionally biased region" description="Polar residues" evidence="1">
    <location>
        <begin position="69"/>
        <end position="78"/>
    </location>
</feature>
<keyword evidence="2" id="KW-1133">Transmembrane helix</keyword>
<proteinExistence type="predicted"/>
<comment type="caution">
    <text evidence="3">The sequence shown here is derived from an EMBL/GenBank/DDBJ whole genome shotgun (WGS) entry which is preliminary data.</text>
</comment>
<keyword evidence="2" id="KW-0472">Membrane</keyword>
<keyword evidence="4" id="KW-1185">Reference proteome</keyword>
<evidence type="ECO:0000256" key="2">
    <source>
        <dbReference type="SAM" id="Phobius"/>
    </source>
</evidence>
<evidence type="ECO:0000256" key="1">
    <source>
        <dbReference type="SAM" id="MobiDB-lite"/>
    </source>
</evidence>
<keyword evidence="2" id="KW-0812">Transmembrane</keyword>
<dbReference type="EMBL" id="JAAZWO010000005">
    <property type="protein sequence ID" value="MBC2397310.1"/>
    <property type="molecule type" value="Genomic_DNA"/>
</dbReference>
<evidence type="ECO:0008006" key="5">
    <source>
        <dbReference type="Google" id="ProtNLM"/>
    </source>
</evidence>
<evidence type="ECO:0000313" key="3">
    <source>
        <dbReference type="EMBL" id="MBC2397310.1"/>
    </source>
</evidence>
<reference evidence="3 4" key="1">
    <citation type="submission" date="2020-04" db="EMBL/GenBank/DDBJ databases">
        <title>Genomic insights into acetone-butanol-ethanol (ABE) fermentation by sequencing solventogenic clostridia strains.</title>
        <authorList>
            <person name="Brown S."/>
        </authorList>
    </citation>
    <scope>NUCLEOTIDE SEQUENCE [LARGE SCALE GENOMIC DNA]</scope>
    <source>
        <strain evidence="3 4">DJ011</strain>
    </source>
</reference>
<organism evidence="3 4">
    <name type="scientific">Clostridium tetanomorphum</name>
    <dbReference type="NCBI Taxonomy" id="1553"/>
    <lineage>
        <taxon>Bacteria</taxon>
        <taxon>Bacillati</taxon>
        <taxon>Bacillota</taxon>
        <taxon>Clostridia</taxon>
        <taxon>Eubacteriales</taxon>
        <taxon>Clostridiaceae</taxon>
        <taxon>Clostridium</taxon>
    </lineage>
</organism>
<evidence type="ECO:0000313" key="4">
    <source>
        <dbReference type="Proteomes" id="UP000563151"/>
    </source>
</evidence>